<name>A0A5J4X2A2_9EUKA</name>
<dbReference type="EMBL" id="SNRW01000499">
    <property type="protein sequence ID" value="KAA6400795.1"/>
    <property type="molecule type" value="Genomic_DNA"/>
</dbReference>
<sequence length="334" mass="37651">MFKSKDEEHSQTACEGRSKLIRKSPNIQKSLLKSGFIQMTTFALMEEGDLHHVQTNILIVILDLITSGADIHVMGGLLPVLDKLAKEEDSQKQRITMKTQIIQTILTTKLKSGDVAFSIYVPIGSYTKKDGEFTYTSTSAQYKVFPIEPVITEGIYKCEFKGNLGTGNDWFGVMKSGLVVPFGQHTNTQPYAKDSIFFYAGGVQQNLRNTPAGNSTITINGIAAIEVNMNTTPRTVHLFINNVQQPGYMSGLPESVQYYFQLWTMGQPAIVLPLKRLSAPTVTNIYITKEVKWECYDLTYECIHQQIEYNVIQRSKHIYGTYNCTRYNKKKAIN</sequence>
<dbReference type="Proteomes" id="UP000324800">
    <property type="component" value="Unassembled WGS sequence"/>
</dbReference>
<evidence type="ECO:0000313" key="1">
    <source>
        <dbReference type="EMBL" id="KAA6400795.1"/>
    </source>
</evidence>
<evidence type="ECO:0000313" key="2">
    <source>
        <dbReference type="Proteomes" id="UP000324800"/>
    </source>
</evidence>
<organism evidence="1 2">
    <name type="scientific">Streblomastix strix</name>
    <dbReference type="NCBI Taxonomy" id="222440"/>
    <lineage>
        <taxon>Eukaryota</taxon>
        <taxon>Metamonada</taxon>
        <taxon>Preaxostyla</taxon>
        <taxon>Oxymonadida</taxon>
        <taxon>Streblomastigidae</taxon>
        <taxon>Streblomastix</taxon>
    </lineage>
</organism>
<protein>
    <submittedName>
        <fullName evidence="1">Uncharacterized protein</fullName>
    </submittedName>
</protein>
<accession>A0A5J4X2A2</accession>
<proteinExistence type="predicted"/>
<dbReference type="AlphaFoldDB" id="A0A5J4X2A2"/>
<gene>
    <name evidence="1" type="ORF">EZS28_003684</name>
</gene>
<comment type="caution">
    <text evidence="1">The sequence shown here is derived from an EMBL/GenBank/DDBJ whole genome shotgun (WGS) entry which is preliminary data.</text>
</comment>
<reference evidence="1 2" key="1">
    <citation type="submission" date="2019-03" db="EMBL/GenBank/DDBJ databases">
        <title>Single cell metagenomics reveals metabolic interactions within the superorganism composed of flagellate Streblomastix strix and complex community of Bacteroidetes bacteria on its surface.</title>
        <authorList>
            <person name="Treitli S.C."/>
            <person name="Kolisko M."/>
            <person name="Husnik F."/>
            <person name="Keeling P."/>
            <person name="Hampl V."/>
        </authorList>
    </citation>
    <scope>NUCLEOTIDE SEQUENCE [LARGE SCALE GENOMIC DNA]</scope>
    <source>
        <strain evidence="1">ST1C</strain>
    </source>
</reference>